<dbReference type="EC" id="1.5.5.2" evidence="2 5"/>
<dbReference type="PANTHER" id="PTHR13914">
    <property type="entry name" value="PROLINE OXIDASE"/>
    <property type="match status" value="1"/>
</dbReference>
<sequence>MSSLYVAPRRLGAPLSRAFTKNEPRRFISNMLNTPESHHALMSSPPAAEPPALSRMPTTTLIRSLLLTSCMSSEWIMRPSLAIMNLIVKSKSPLLNPDKNPILNKILRWTIYDQFCAGTNRQEVARSVAEFKKFGYQGIILNHAKEIVLSADAAKAIEAEGEKQYAPECYEMITKWKEGTLSTLPMLEKGDFLALKLTGAGPIAVDALRAQKPIPAVIQSALDEICHATAAQDSHLWIDAEQQVLQPGVDEWTIALMRKHNAGLSAPLVFNTIQAYLKASKANTERHIRLAAAEGWALGIKLVRGAYIEHETRSLIHDTKEATDAMFDDIADMLLTKRMPDGCGPDAQFPAAALFLATHNGPSTMLALETHMKRSRAGLPTARLECGQLVGMADELSCELVQNYEKCTREGTMSAAEVPKAFKYMAWGSVSECLGYLHRRAIENKGAVERTHQMVDALRKELWRRVNYEKCTREGTMSAAEVPKAFKYMAWGSVSECLGYLHRRAIENKGAVERTHQMVDALRRELWRRVVG</sequence>
<evidence type="ECO:0000256" key="2">
    <source>
        <dbReference type="ARBA" id="ARBA00012695"/>
    </source>
</evidence>
<feature type="domain" description="Proline dehydrogenase" evidence="6">
    <location>
        <begin position="126"/>
        <end position="453"/>
    </location>
</feature>
<protein>
    <recommendedName>
        <fullName evidence="2 5">Proline dehydrogenase</fullName>
        <ecNumber evidence="2 5">1.5.5.2</ecNumber>
    </recommendedName>
</protein>
<dbReference type="Gene3D" id="3.20.20.220">
    <property type="match status" value="1"/>
</dbReference>
<dbReference type="EMBL" id="CVQI01037273">
    <property type="protein sequence ID" value="CRK48210.1"/>
    <property type="molecule type" value="Genomic_DNA"/>
</dbReference>
<keyword evidence="5" id="KW-0285">Flavoprotein</keyword>
<dbReference type="GO" id="GO:0004657">
    <property type="term" value="F:proline dehydrogenase activity"/>
    <property type="evidence" value="ECO:0007669"/>
    <property type="project" value="UniProtKB-EC"/>
</dbReference>
<name>A0A0G4NP18_VERLO</name>
<comment type="cofactor">
    <cofactor evidence="5">
        <name>FAD</name>
        <dbReference type="ChEBI" id="CHEBI:57692"/>
    </cofactor>
</comment>
<comment type="function">
    <text evidence="5">Converts proline to delta-1-pyrroline-5-carboxylate.</text>
</comment>
<evidence type="ECO:0000256" key="3">
    <source>
        <dbReference type="ARBA" id="ARBA00023002"/>
    </source>
</evidence>
<dbReference type="GO" id="GO:0071949">
    <property type="term" value="F:FAD binding"/>
    <property type="evidence" value="ECO:0007669"/>
    <property type="project" value="TreeGrafter"/>
</dbReference>
<dbReference type="InterPro" id="IPR029041">
    <property type="entry name" value="FAD-linked_oxidoreductase-like"/>
</dbReference>
<evidence type="ECO:0000256" key="4">
    <source>
        <dbReference type="ARBA" id="ARBA00023062"/>
    </source>
</evidence>
<accession>A0A0G4NP18</accession>
<reference evidence="8" key="1">
    <citation type="submission" date="2015-05" db="EMBL/GenBank/DDBJ databases">
        <authorList>
            <person name="Fogelqvist Johan"/>
        </authorList>
    </citation>
    <scope>NUCLEOTIDE SEQUENCE [LARGE SCALE GENOMIC DNA]</scope>
</reference>
<evidence type="ECO:0000256" key="5">
    <source>
        <dbReference type="RuleBase" id="RU364054"/>
    </source>
</evidence>
<comment type="catalytic activity">
    <reaction evidence="5">
        <text>L-proline + a quinone = (S)-1-pyrroline-5-carboxylate + a quinol + H(+)</text>
        <dbReference type="Rhea" id="RHEA:23784"/>
        <dbReference type="ChEBI" id="CHEBI:15378"/>
        <dbReference type="ChEBI" id="CHEBI:17388"/>
        <dbReference type="ChEBI" id="CHEBI:24646"/>
        <dbReference type="ChEBI" id="CHEBI:60039"/>
        <dbReference type="ChEBI" id="CHEBI:132124"/>
        <dbReference type="EC" id="1.5.5.2"/>
    </reaction>
</comment>
<evidence type="ECO:0000313" key="7">
    <source>
        <dbReference type="EMBL" id="CRK48210.1"/>
    </source>
</evidence>
<keyword evidence="3 5" id="KW-0560">Oxidoreductase</keyword>
<dbReference type="AlphaFoldDB" id="A0A0G4NP18"/>
<dbReference type="SUPFAM" id="SSF51730">
    <property type="entry name" value="FAD-linked oxidoreductase"/>
    <property type="match status" value="2"/>
</dbReference>
<organism evidence="7 8">
    <name type="scientific">Verticillium longisporum</name>
    <name type="common">Verticillium dahliae var. longisporum</name>
    <dbReference type="NCBI Taxonomy" id="100787"/>
    <lineage>
        <taxon>Eukaryota</taxon>
        <taxon>Fungi</taxon>
        <taxon>Dikarya</taxon>
        <taxon>Ascomycota</taxon>
        <taxon>Pezizomycotina</taxon>
        <taxon>Sordariomycetes</taxon>
        <taxon>Hypocreomycetidae</taxon>
        <taxon>Glomerellales</taxon>
        <taxon>Plectosphaerellaceae</taxon>
        <taxon>Verticillium</taxon>
    </lineage>
</organism>
<keyword evidence="5" id="KW-0274">FAD</keyword>
<evidence type="ECO:0000259" key="6">
    <source>
        <dbReference type="Pfam" id="PF01619"/>
    </source>
</evidence>
<dbReference type="Pfam" id="PF01619">
    <property type="entry name" value="Pro_dh"/>
    <property type="match status" value="1"/>
</dbReference>
<proteinExistence type="inferred from homology"/>
<evidence type="ECO:0000256" key="1">
    <source>
        <dbReference type="ARBA" id="ARBA00005869"/>
    </source>
</evidence>
<dbReference type="InterPro" id="IPR002872">
    <property type="entry name" value="Proline_DH_dom"/>
</dbReference>
<dbReference type="PANTHER" id="PTHR13914:SF34">
    <property type="entry name" value="PROLINE DEHYDROGENASE"/>
    <property type="match status" value="1"/>
</dbReference>
<dbReference type="Proteomes" id="UP000045706">
    <property type="component" value="Unassembled WGS sequence"/>
</dbReference>
<keyword evidence="4 5" id="KW-0642">Proline metabolism</keyword>
<dbReference type="GO" id="GO:0010133">
    <property type="term" value="P:L-proline catabolic process to L-glutamate"/>
    <property type="evidence" value="ECO:0007669"/>
    <property type="project" value="TreeGrafter"/>
</dbReference>
<dbReference type="GO" id="GO:0005739">
    <property type="term" value="C:mitochondrion"/>
    <property type="evidence" value="ECO:0007669"/>
    <property type="project" value="TreeGrafter"/>
</dbReference>
<comment type="similarity">
    <text evidence="1 5">Belongs to the proline oxidase family.</text>
</comment>
<evidence type="ECO:0000313" key="8">
    <source>
        <dbReference type="Proteomes" id="UP000045706"/>
    </source>
</evidence>
<dbReference type="InterPro" id="IPR015659">
    <property type="entry name" value="Proline_oxidase"/>
</dbReference>
<gene>
    <name evidence="7" type="ORF">BN1723_007895</name>
</gene>